<sequence>MKSHRGVFYPEISPYSGRDRPKTTPSSTGRSRSTNNVLYDVNFGLLKLAIVVKSHDLDSLVPEKFMSKSAGFLLSFSLRFPGKNLQTTPKNNNIGNVYSN</sequence>
<name>A0A8D8YBR1_9HEMI</name>
<feature type="compositionally biased region" description="Low complexity" evidence="1">
    <location>
        <begin position="23"/>
        <end position="34"/>
    </location>
</feature>
<accession>A0A8D8YBR1</accession>
<protein>
    <submittedName>
        <fullName evidence="2">Uncharacterized protein</fullName>
    </submittedName>
</protein>
<dbReference type="EMBL" id="HBUF01370035">
    <property type="protein sequence ID" value="CAG6725731.1"/>
    <property type="molecule type" value="Transcribed_RNA"/>
</dbReference>
<proteinExistence type="predicted"/>
<evidence type="ECO:0000313" key="2">
    <source>
        <dbReference type="EMBL" id="CAG6725733.1"/>
    </source>
</evidence>
<evidence type="ECO:0000256" key="1">
    <source>
        <dbReference type="SAM" id="MobiDB-lite"/>
    </source>
</evidence>
<dbReference type="EMBL" id="HBUF01370037">
    <property type="protein sequence ID" value="CAG6725733.1"/>
    <property type="molecule type" value="Transcribed_RNA"/>
</dbReference>
<reference evidence="2" key="1">
    <citation type="submission" date="2021-05" db="EMBL/GenBank/DDBJ databases">
        <authorList>
            <person name="Alioto T."/>
            <person name="Alioto T."/>
            <person name="Gomez Garrido J."/>
        </authorList>
    </citation>
    <scope>NUCLEOTIDE SEQUENCE</scope>
</reference>
<feature type="region of interest" description="Disordered" evidence="1">
    <location>
        <begin position="1"/>
        <end position="34"/>
    </location>
</feature>
<dbReference type="EMBL" id="HBUF01370034">
    <property type="protein sequence ID" value="CAG6725730.1"/>
    <property type="molecule type" value="Transcribed_RNA"/>
</dbReference>
<dbReference type="EMBL" id="HBUF01370036">
    <property type="protein sequence ID" value="CAG6725732.1"/>
    <property type="molecule type" value="Transcribed_RNA"/>
</dbReference>
<dbReference type="AlphaFoldDB" id="A0A8D8YBR1"/>
<organism evidence="2">
    <name type="scientific">Cacopsylla melanoneura</name>
    <dbReference type="NCBI Taxonomy" id="428564"/>
    <lineage>
        <taxon>Eukaryota</taxon>
        <taxon>Metazoa</taxon>
        <taxon>Ecdysozoa</taxon>
        <taxon>Arthropoda</taxon>
        <taxon>Hexapoda</taxon>
        <taxon>Insecta</taxon>
        <taxon>Pterygota</taxon>
        <taxon>Neoptera</taxon>
        <taxon>Paraneoptera</taxon>
        <taxon>Hemiptera</taxon>
        <taxon>Sternorrhyncha</taxon>
        <taxon>Psylloidea</taxon>
        <taxon>Psyllidae</taxon>
        <taxon>Psyllinae</taxon>
        <taxon>Cacopsylla</taxon>
    </lineage>
</organism>